<dbReference type="Pfam" id="PF13174">
    <property type="entry name" value="TPR_6"/>
    <property type="match status" value="1"/>
</dbReference>
<evidence type="ECO:0000313" key="6">
    <source>
        <dbReference type="Proteomes" id="UP001489004"/>
    </source>
</evidence>
<dbReference type="SMART" id="SM00028">
    <property type="entry name" value="TPR"/>
    <property type="match status" value="4"/>
</dbReference>
<reference evidence="5 6" key="1">
    <citation type="journal article" date="2024" name="Nat. Commun.">
        <title>Phylogenomics reveals the evolutionary origins of lichenization in chlorophyte algae.</title>
        <authorList>
            <person name="Puginier C."/>
            <person name="Libourel C."/>
            <person name="Otte J."/>
            <person name="Skaloud P."/>
            <person name="Haon M."/>
            <person name="Grisel S."/>
            <person name="Petersen M."/>
            <person name="Berrin J.G."/>
            <person name="Delaux P.M."/>
            <person name="Dal Grande F."/>
            <person name="Keller J."/>
        </authorList>
    </citation>
    <scope>NUCLEOTIDE SEQUENCE [LARGE SCALE GENOMIC DNA]</scope>
    <source>
        <strain evidence="5 6">SAG 2043</strain>
    </source>
</reference>
<dbReference type="InterPro" id="IPR011990">
    <property type="entry name" value="TPR-like_helical_dom_sf"/>
</dbReference>
<gene>
    <name evidence="5" type="ORF">WJX72_003225</name>
</gene>
<dbReference type="SUPFAM" id="SSF48452">
    <property type="entry name" value="TPR-like"/>
    <property type="match status" value="1"/>
</dbReference>
<feature type="compositionally biased region" description="Basic and acidic residues" evidence="4">
    <location>
        <begin position="108"/>
        <end position="126"/>
    </location>
</feature>
<dbReference type="InterPro" id="IPR050498">
    <property type="entry name" value="Ycf3"/>
</dbReference>
<protein>
    <submittedName>
        <fullName evidence="5">Uncharacterized protein</fullName>
    </submittedName>
</protein>
<keyword evidence="6" id="KW-1185">Reference proteome</keyword>
<dbReference type="EMBL" id="JALJOR010000002">
    <property type="protein sequence ID" value="KAK9823503.1"/>
    <property type="molecule type" value="Genomic_DNA"/>
</dbReference>
<sequence length="455" mass="48164">MLSDLRASPLSLCPIGSRACTNVSRQCKSFGRRPLRVQLVTLCEATGSKGFGRQPQPQKGKKAGGATPTKNKSGSKSKGKKALRVGPGPLNPPQDPGPQIPGQQAPAVDRRFRDKVSAKQEGREDPELAFQQRLKELELAAQRRKAEAAVARPANVLDSNSDIYANPPPLTQTLFSAASGDAAKAGSEAGGGSGLKNQIALAAGSLVLVAIFVLSSVVGDPSPRQRSSTASQGVMLGPEQIADVQKQAARFETTLASDATNEEALEGAAVSYATLGENAKAQALLERLVKAQPSNVDAWRLLAETRDQQLDYKGAVAAYQRAIAESPTGPNVDLLQGVAGALVGEGKPEKAVETIKAVQERSGQTSAAGTADIQPEEADLLLGRVYSQWRGHTAEALAVYNGMIEKYPNDFRGYLAKGILLRAEGQRGDAQRMFLQARYLAPPEARSAVEQVVNR</sequence>
<feature type="region of interest" description="Disordered" evidence="4">
    <location>
        <begin position="47"/>
        <end position="128"/>
    </location>
</feature>
<keyword evidence="1" id="KW-0677">Repeat</keyword>
<organism evidence="5 6">
    <name type="scientific">[Myrmecia] bisecta</name>
    <dbReference type="NCBI Taxonomy" id="41462"/>
    <lineage>
        <taxon>Eukaryota</taxon>
        <taxon>Viridiplantae</taxon>
        <taxon>Chlorophyta</taxon>
        <taxon>core chlorophytes</taxon>
        <taxon>Trebouxiophyceae</taxon>
        <taxon>Trebouxiales</taxon>
        <taxon>Trebouxiaceae</taxon>
        <taxon>Myrmecia</taxon>
    </lineage>
</organism>
<evidence type="ECO:0000256" key="4">
    <source>
        <dbReference type="SAM" id="MobiDB-lite"/>
    </source>
</evidence>
<comment type="caution">
    <text evidence="5">The sequence shown here is derived from an EMBL/GenBank/DDBJ whole genome shotgun (WGS) entry which is preliminary data.</text>
</comment>
<evidence type="ECO:0000256" key="2">
    <source>
        <dbReference type="ARBA" id="ARBA00022803"/>
    </source>
</evidence>
<dbReference type="AlphaFoldDB" id="A0AAW1QPT7"/>
<evidence type="ECO:0000313" key="5">
    <source>
        <dbReference type="EMBL" id="KAK9823503.1"/>
    </source>
</evidence>
<keyword evidence="2 3" id="KW-0802">TPR repeat</keyword>
<dbReference type="Gene3D" id="1.25.40.10">
    <property type="entry name" value="Tetratricopeptide repeat domain"/>
    <property type="match status" value="2"/>
</dbReference>
<dbReference type="Pfam" id="PF13432">
    <property type="entry name" value="TPR_16"/>
    <property type="match status" value="1"/>
</dbReference>
<feature type="compositionally biased region" description="Basic residues" evidence="4">
    <location>
        <begin position="73"/>
        <end position="83"/>
    </location>
</feature>
<feature type="compositionally biased region" description="Low complexity" evidence="4">
    <location>
        <begin position="54"/>
        <end position="72"/>
    </location>
</feature>
<accession>A0AAW1QPT7</accession>
<feature type="compositionally biased region" description="Pro residues" evidence="4">
    <location>
        <begin position="89"/>
        <end position="99"/>
    </location>
</feature>
<feature type="repeat" description="TPR" evidence="3">
    <location>
        <begin position="296"/>
        <end position="329"/>
    </location>
</feature>
<dbReference type="InterPro" id="IPR019734">
    <property type="entry name" value="TPR_rpt"/>
</dbReference>
<evidence type="ECO:0000256" key="1">
    <source>
        <dbReference type="ARBA" id="ARBA00022737"/>
    </source>
</evidence>
<name>A0AAW1QPT7_9CHLO</name>
<dbReference type="PANTHER" id="PTHR44858:SF1">
    <property type="entry name" value="UDP-N-ACETYLGLUCOSAMINE--PEPTIDE N-ACETYLGLUCOSAMINYLTRANSFERASE SPINDLY-RELATED"/>
    <property type="match status" value="1"/>
</dbReference>
<dbReference type="PROSITE" id="PS50005">
    <property type="entry name" value="TPR"/>
    <property type="match status" value="1"/>
</dbReference>
<proteinExistence type="predicted"/>
<dbReference type="PANTHER" id="PTHR44858">
    <property type="entry name" value="TETRATRICOPEPTIDE REPEAT PROTEIN 6"/>
    <property type="match status" value="1"/>
</dbReference>
<dbReference type="Proteomes" id="UP001489004">
    <property type="component" value="Unassembled WGS sequence"/>
</dbReference>
<evidence type="ECO:0000256" key="3">
    <source>
        <dbReference type="PROSITE-ProRule" id="PRU00339"/>
    </source>
</evidence>